<evidence type="ECO:0000313" key="2">
    <source>
        <dbReference type="Proteomes" id="UP001158576"/>
    </source>
</evidence>
<name>A0ABN7RXX5_OIKDI</name>
<reference evidence="1 2" key="1">
    <citation type="submission" date="2021-04" db="EMBL/GenBank/DDBJ databases">
        <authorList>
            <person name="Bliznina A."/>
        </authorList>
    </citation>
    <scope>NUCLEOTIDE SEQUENCE [LARGE SCALE GENOMIC DNA]</scope>
</reference>
<dbReference type="EMBL" id="OU015568">
    <property type="protein sequence ID" value="CAG5085287.1"/>
    <property type="molecule type" value="Genomic_DNA"/>
</dbReference>
<proteinExistence type="predicted"/>
<organism evidence="1 2">
    <name type="scientific">Oikopleura dioica</name>
    <name type="common">Tunicate</name>
    <dbReference type="NCBI Taxonomy" id="34765"/>
    <lineage>
        <taxon>Eukaryota</taxon>
        <taxon>Metazoa</taxon>
        <taxon>Chordata</taxon>
        <taxon>Tunicata</taxon>
        <taxon>Appendicularia</taxon>
        <taxon>Copelata</taxon>
        <taxon>Oikopleuridae</taxon>
        <taxon>Oikopleura</taxon>
    </lineage>
</organism>
<evidence type="ECO:0000313" key="1">
    <source>
        <dbReference type="EMBL" id="CAG5085287.1"/>
    </source>
</evidence>
<protein>
    <submittedName>
        <fullName evidence="1">Oidioi.mRNA.OKI2018_I69.PAR.g10857.t1.cds</fullName>
    </submittedName>
</protein>
<accession>A0ABN7RXX5</accession>
<gene>
    <name evidence="1" type="ORF">OKIOD_LOCUS2415</name>
</gene>
<dbReference type="Proteomes" id="UP001158576">
    <property type="component" value="Chromosome PAR"/>
</dbReference>
<sequence length="232" mass="25131">MKFATALIASAAAFDPVNWPGQSDEDPCGTQIQFEKTAVNSTCTLDFNGYNPWRVFLGGEFIIDEYSFTNFDGIGSDTIDVVIFWEQSFDASTGILNNATCGTDVDVTLSCTDEGYALPGLYFMETANDFRMAKESNYNFQVAGAQPGDVVAMQLNDAVGNGFACMNLTTNSGEINVDGINVIQDPWGNLYSDTGLVTINVADYASSTVNLFTTQQPGQPWEPSLWKSSVSN</sequence>
<keyword evidence="2" id="KW-1185">Reference proteome</keyword>